<reference evidence="1" key="1">
    <citation type="journal article" date="2014" name="Front. Microbiol.">
        <title>High frequency of phylogenetically diverse reductive dehalogenase-homologous genes in deep subseafloor sedimentary metagenomes.</title>
        <authorList>
            <person name="Kawai M."/>
            <person name="Futagami T."/>
            <person name="Toyoda A."/>
            <person name="Takaki Y."/>
            <person name="Nishi S."/>
            <person name="Hori S."/>
            <person name="Arai W."/>
            <person name="Tsubouchi T."/>
            <person name="Morono Y."/>
            <person name="Uchiyama I."/>
            <person name="Ito T."/>
            <person name="Fujiyama A."/>
            <person name="Inagaki F."/>
            <person name="Takami H."/>
        </authorList>
    </citation>
    <scope>NUCLEOTIDE SEQUENCE</scope>
    <source>
        <strain evidence="1">Expedition CK06-06</strain>
    </source>
</reference>
<dbReference type="Gene3D" id="3.40.50.150">
    <property type="entry name" value="Vaccinia Virus protein VP39"/>
    <property type="match status" value="1"/>
</dbReference>
<dbReference type="InterPro" id="IPR029063">
    <property type="entry name" value="SAM-dependent_MTases_sf"/>
</dbReference>
<dbReference type="InterPro" id="IPR015943">
    <property type="entry name" value="WD40/YVTN_repeat-like_dom_sf"/>
</dbReference>
<feature type="non-terminal residue" evidence="1">
    <location>
        <position position="1"/>
    </location>
</feature>
<comment type="caution">
    <text evidence="1">The sequence shown here is derived from an EMBL/GenBank/DDBJ whole genome shotgun (WGS) entry which is preliminary data.</text>
</comment>
<sequence length="268" mass="29675">GGHWPRSLRYKKIVAYDITKPRWGLTCTKGYDRVLRIISWKTINFEQLWSFKSNLRVHIKAGSRLYGGKKGLVAAVDIPKSGGEPKVSWEAKIDGTPSTMLAAGDKLFVVTRQGRIYCFGGKEVETKTYAIKKPSSPSSDEWTRRAGEILKQSGVTQGYCLALGLGTGRLVEELALQSGLHIIALESDIKKVDAARSKLNAAGLYGARIHILPQDLLSLRLPPYMASLVVSENLERAGFEKGRAFTEKLFYSMRPYGGVAYLPVPQEK</sequence>
<evidence type="ECO:0000313" key="1">
    <source>
        <dbReference type="EMBL" id="GAH68257.1"/>
    </source>
</evidence>
<dbReference type="SUPFAM" id="SSF53335">
    <property type="entry name" value="S-adenosyl-L-methionine-dependent methyltransferases"/>
    <property type="match status" value="1"/>
</dbReference>
<protein>
    <submittedName>
        <fullName evidence="1">Uncharacterized protein</fullName>
    </submittedName>
</protein>
<dbReference type="Gene3D" id="2.130.10.10">
    <property type="entry name" value="YVTN repeat-like/Quinoprotein amine dehydrogenase"/>
    <property type="match status" value="1"/>
</dbReference>
<name>X1HFQ3_9ZZZZ</name>
<feature type="non-terminal residue" evidence="1">
    <location>
        <position position="268"/>
    </location>
</feature>
<dbReference type="AlphaFoldDB" id="X1HFQ3"/>
<proteinExistence type="predicted"/>
<accession>X1HFQ3</accession>
<gene>
    <name evidence="1" type="ORF">S03H2_45095</name>
</gene>
<organism evidence="1">
    <name type="scientific">marine sediment metagenome</name>
    <dbReference type="NCBI Taxonomy" id="412755"/>
    <lineage>
        <taxon>unclassified sequences</taxon>
        <taxon>metagenomes</taxon>
        <taxon>ecological metagenomes</taxon>
    </lineage>
</organism>
<dbReference type="EMBL" id="BARU01028230">
    <property type="protein sequence ID" value="GAH68257.1"/>
    <property type="molecule type" value="Genomic_DNA"/>
</dbReference>